<sequence length="554" mass="62070">MYSSLPKDYADVVNMQINDHSGGTYRDKVMGRKGGLLNEEWCEEEEEVDMEDGDGEEMKVEERVIGDYECPEFIFSKKVEKRIYRPWRRSVIVKLLGKRIGYKALETRLNQMWVRKGVISIIDLSNGYYLVAFSNEEDQYAALMDGPWFIYDHYLTVKEWSPNFHPASDTIKEVAVWMRISGLPIEFYDSEILHYIGNRVGKTVKVDKNTLSQERGKYARLCVQVDLIKPLLAMFIIKNRKYNIEYEGLHMLCTTCGRFGHYKEECPNKLKDVADENAGKEKATAGGGNQDKSNGDVGDGPWRVVQKQKRNRKNSSDTNTTTGGVNAQSTTIINGPGITGSRFEALKDNNPDSNVEDLGAEEFVKESNMEGDDLRGINGKLNAGHSQKSKKKRGNSGSGAKKGEGGLELSMKENNLATCGENVKAKTGPQGKKGVEIVVEEIGERHNFNLMCHNNKPNMSHSQNDERMTSIERSNMGPDYVANPGPKAITQPNLPRPPNNFVTPPSDPNKKSSHQNTGEMTREGEIFVDAPDQGTNELSDSDMEVVFETPTIDQ</sequence>
<dbReference type="Proteomes" id="UP001177021">
    <property type="component" value="Unassembled WGS sequence"/>
</dbReference>
<proteinExistence type="predicted"/>
<evidence type="ECO:0000313" key="1">
    <source>
        <dbReference type="EMBL" id="CAJ2636058.1"/>
    </source>
</evidence>
<name>A0ACB0IVZ7_TRIPR</name>
<protein>
    <submittedName>
        <fullName evidence="1">Uncharacterized protein</fullName>
    </submittedName>
</protein>
<gene>
    <name evidence="1" type="ORF">MILVUS5_LOCUS6626</name>
</gene>
<evidence type="ECO:0000313" key="2">
    <source>
        <dbReference type="Proteomes" id="UP001177021"/>
    </source>
</evidence>
<comment type="caution">
    <text evidence="1">The sequence shown here is derived from an EMBL/GenBank/DDBJ whole genome shotgun (WGS) entry which is preliminary data.</text>
</comment>
<reference evidence="1" key="1">
    <citation type="submission" date="2023-10" db="EMBL/GenBank/DDBJ databases">
        <authorList>
            <person name="Rodriguez Cubillos JULIANA M."/>
            <person name="De Vega J."/>
        </authorList>
    </citation>
    <scope>NUCLEOTIDE SEQUENCE</scope>
</reference>
<dbReference type="EMBL" id="CASHSV030000002">
    <property type="protein sequence ID" value="CAJ2636058.1"/>
    <property type="molecule type" value="Genomic_DNA"/>
</dbReference>
<organism evidence="1 2">
    <name type="scientific">Trifolium pratense</name>
    <name type="common">Red clover</name>
    <dbReference type="NCBI Taxonomy" id="57577"/>
    <lineage>
        <taxon>Eukaryota</taxon>
        <taxon>Viridiplantae</taxon>
        <taxon>Streptophyta</taxon>
        <taxon>Embryophyta</taxon>
        <taxon>Tracheophyta</taxon>
        <taxon>Spermatophyta</taxon>
        <taxon>Magnoliopsida</taxon>
        <taxon>eudicotyledons</taxon>
        <taxon>Gunneridae</taxon>
        <taxon>Pentapetalae</taxon>
        <taxon>rosids</taxon>
        <taxon>fabids</taxon>
        <taxon>Fabales</taxon>
        <taxon>Fabaceae</taxon>
        <taxon>Papilionoideae</taxon>
        <taxon>50 kb inversion clade</taxon>
        <taxon>NPAAA clade</taxon>
        <taxon>Hologalegina</taxon>
        <taxon>IRL clade</taxon>
        <taxon>Trifolieae</taxon>
        <taxon>Trifolium</taxon>
    </lineage>
</organism>
<keyword evidence="2" id="KW-1185">Reference proteome</keyword>
<accession>A0ACB0IVZ7</accession>